<reference evidence="1 2" key="1">
    <citation type="submission" date="2013-02" db="EMBL/GenBank/DDBJ databases">
        <title>The Genome Sequence of Plasmodium vinckei petteri CR.</title>
        <authorList>
            <consortium name="The Broad Institute Genome Sequencing Platform"/>
            <consortium name="The Broad Institute Genome Sequencing Center for Infectious Disease"/>
            <person name="Neafsey D."/>
            <person name="Cheeseman I."/>
            <person name="Volkman S."/>
            <person name="Adams J."/>
            <person name="Walker B."/>
            <person name="Young S.K."/>
            <person name="Zeng Q."/>
            <person name="Gargeya S."/>
            <person name="Fitzgerald M."/>
            <person name="Haas B."/>
            <person name="Abouelleil A."/>
            <person name="Alvarado L."/>
            <person name="Arachchi H.M."/>
            <person name="Berlin A.M."/>
            <person name="Chapman S.B."/>
            <person name="Dewar J."/>
            <person name="Goldberg J."/>
            <person name="Griggs A."/>
            <person name="Gujja S."/>
            <person name="Hansen M."/>
            <person name="Howarth C."/>
            <person name="Imamovic A."/>
            <person name="Larimer J."/>
            <person name="McCowan C."/>
            <person name="Murphy C."/>
            <person name="Neiman D."/>
            <person name="Pearson M."/>
            <person name="Priest M."/>
            <person name="Roberts A."/>
            <person name="Saif S."/>
            <person name="Shea T."/>
            <person name="Sisk P."/>
            <person name="Sykes S."/>
            <person name="Wortman J."/>
            <person name="Nusbaum C."/>
            <person name="Birren B."/>
        </authorList>
    </citation>
    <scope>NUCLEOTIDE SEQUENCE [LARGE SCALE GENOMIC DNA]</scope>
    <source>
        <strain evidence="1 2">CR</strain>
    </source>
</reference>
<dbReference type="AlphaFoldDB" id="W7AQ85"/>
<organism evidence="1 2">
    <name type="scientific">Plasmodium vinckei petteri</name>
    <dbReference type="NCBI Taxonomy" id="138298"/>
    <lineage>
        <taxon>Eukaryota</taxon>
        <taxon>Sar</taxon>
        <taxon>Alveolata</taxon>
        <taxon>Apicomplexa</taxon>
        <taxon>Aconoidasida</taxon>
        <taxon>Haemosporida</taxon>
        <taxon>Plasmodiidae</taxon>
        <taxon>Plasmodium</taxon>
        <taxon>Plasmodium (Vinckeia)</taxon>
    </lineage>
</organism>
<dbReference type="EMBL" id="KI965396">
    <property type="protein sequence ID" value="EUD73583.1"/>
    <property type="molecule type" value="Genomic_DNA"/>
</dbReference>
<evidence type="ECO:0000313" key="1">
    <source>
        <dbReference type="EMBL" id="EUD73583.1"/>
    </source>
</evidence>
<evidence type="ECO:0000313" key="2">
    <source>
        <dbReference type="Proteomes" id="UP000030659"/>
    </source>
</evidence>
<name>W7AQ85_PLAVN</name>
<proteinExistence type="predicted"/>
<sequence length="79" mass="9010">MSILIVLINFFGLCRKNPKKAHKTTAAEPVKGKEEFDPKLPNIKFIDEFEIITLETLKGRQSMLDELFISETDVTVTVK</sequence>
<accession>W7AQ85</accession>
<gene>
    <name evidence="1" type="ORF">YYG_01629</name>
</gene>
<evidence type="ECO:0008006" key="3">
    <source>
        <dbReference type="Google" id="ProtNLM"/>
    </source>
</evidence>
<protein>
    <recommendedName>
        <fullName evidence="3">Fam-a protein</fullName>
    </recommendedName>
</protein>
<dbReference type="InterPro" id="IPR010882">
    <property type="entry name" value="PCEMA1"/>
</dbReference>
<dbReference type="Proteomes" id="UP000030659">
    <property type="component" value="Unassembled WGS sequence"/>
</dbReference>
<dbReference type="Pfam" id="PF07418">
    <property type="entry name" value="PCEMA1"/>
    <property type="match status" value="1"/>
</dbReference>